<accession>A0AAV4RVS4</accession>
<proteinExistence type="predicted"/>
<dbReference type="Pfam" id="PF07645">
    <property type="entry name" value="EGF_CA"/>
    <property type="match status" value="1"/>
</dbReference>
<dbReference type="GO" id="GO:0005576">
    <property type="term" value="C:extracellular region"/>
    <property type="evidence" value="ECO:0007669"/>
    <property type="project" value="UniProtKB-SubCell"/>
</dbReference>
<keyword evidence="9" id="KW-0472">Membrane</keyword>
<dbReference type="Proteomes" id="UP001054945">
    <property type="component" value="Unassembled WGS sequence"/>
</dbReference>
<keyword evidence="7" id="KW-0325">Glycoprotein</keyword>
<dbReference type="PROSITE" id="PS01187">
    <property type="entry name" value="EGF_CA"/>
    <property type="match status" value="1"/>
</dbReference>
<dbReference type="PROSITE" id="PS01186">
    <property type="entry name" value="EGF_2"/>
    <property type="match status" value="2"/>
</dbReference>
<organism evidence="11 12">
    <name type="scientific">Caerostris extrusa</name>
    <name type="common">Bark spider</name>
    <name type="synonym">Caerostris bankana</name>
    <dbReference type="NCBI Taxonomy" id="172846"/>
    <lineage>
        <taxon>Eukaryota</taxon>
        <taxon>Metazoa</taxon>
        <taxon>Ecdysozoa</taxon>
        <taxon>Arthropoda</taxon>
        <taxon>Chelicerata</taxon>
        <taxon>Arachnida</taxon>
        <taxon>Araneae</taxon>
        <taxon>Araneomorphae</taxon>
        <taxon>Entelegynae</taxon>
        <taxon>Araneoidea</taxon>
        <taxon>Araneidae</taxon>
        <taxon>Caerostris</taxon>
    </lineage>
</organism>
<dbReference type="Gene3D" id="2.90.20.10">
    <property type="entry name" value="Plasmodium vivax P25 domain"/>
    <property type="match status" value="1"/>
</dbReference>
<keyword evidence="9" id="KW-1133">Transmembrane helix</keyword>
<evidence type="ECO:0000256" key="9">
    <source>
        <dbReference type="SAM" id="Phobius"/>
    </source>
</evidence>
<dbReference type="AlphaFoldDB" id="A0AAV4RVS4"/>
<evidence type="ECO:0000313" key="12">
    <source>
        <dbReference type="Proteomes" id="UP001054945"/>
    </source>
</evidence>
<gene>
    <name evidence="11" type="ORF">CEXT_51181</name>
</gene>
<dbReference type="SUPFAM" id="SSF57196">
    <property type="entry name" value="EGF/Laminin"/>
    <property type="match status" value="1"/>
</dbReference>
<comment type="caution">
    <text evidence="8">Lacks conserved residue(s) required for the propagation of feature annotation.</text>
</comment>
<feature type="domain" description="EGF-like" evidence="10">
    <location>
        <begin position="556"/>
        <end position="593"/>
    </location>
</feature>
<name>A0AAV4RVS4_CAEEX</name>
<evidence type="ECO:0000256" key="5">
    <source>
        <dbReference type="ARBA" id="ARBA00022737"/>
    </source>
</evidence>
<dbReference type="PANTHER" id="PTHR24040">
    <property type="entry name" value="LAMININ G-LIKE DOMAIN-CONTAINING PROTEIN"/>
    <property type="match status" value="1"/>
</dbReference>
<dbReference type="InterPro" id="IPR049883">
    <property type="entry name" value="NOTCH1_EGF-like"/>
</dbReference>
<keyword evidence="5" id="KW-0677">Repeat</keyword>
<evidence type="ECO:0000256" key="8">
    <source>
        <dbReference type="PROSITE-ProRule" id="PRU00076"/>
    </source>
</evidence>
<dbReference type="CDD" id="cd00054">
    <property type="entry name" value="EGF_CA"/>
    <property type="match status" value="1"/>
</dbReference>
<protein>
    <submittedName>
        <fullName evidence="11">Matrilin-3</fullName>
    </submittedName>
</protein>
<feature type="domain" description="EGF-like" evidence="10">
    <location>
        <begin position="155"/>
        <end position="196"/>
    </location>
</feature>
<dbReference type="InterPro" id="IPR000152">
    <property type="entry name" value="EGF-type_Asp/Asn_hydroxyl_site"/>
</dbReference>
<dbReference type="PROSITE" id="PS00010">
    <property type="entry name" value="ASX_HYDROXYL"/>
    <property type="match status" value="1"/>
</dbReference>
<dbReference type="EMBL" id="BPLR01008333">
    <property type="protein sequence ID" value="GIY23958.1"/>
    <property type="molecule type" value="Genomic_DNA"/>
</dbReference>
<dbReference type="FunFam" id="2.10.25.10:FF:000038">
    <property type="entry name" value="Fibrillin 2"/>
    <property type="match status" value="1"/>
</dbReference>
<comment type="subcellular location">
    <subcellularLocation>
        <location evidence="1">Secreted</location>
    </subcellularLocation>
</comment>
<dbReference type="InterPro" id="IPR001881">
    <property type="entry name" value="EGF-like_Ca-bd_dom"/>
</dbReference>
<sequence>MTTSEPSKFTDEVKSSTFVSTDFTTITPKPITKQPGMCTDNFCKNAGTCIETKREQNVYALLYMMEKHAQKAIGATRVKGKNLCQGGSCVYDFMTKLGRCTCPKDQFYNYEKKKCEVVDLCPFMSIKCTEQYETCKNGICQCQDNFIKNVAQKCVPNFCALNPCGENEICEELPTDPGNTKCFCKQGFYYDGRSCQKEANELTKPCKQKCGVGICVTTDSKDTCVCPVTHVAVGLSCVDLCTANKIPKGLCPNDECQADAKLAFKCKCEGKYTHDQNGITCRRKLMCSEGDGSKTCAKYKARCVEDYENVDGYRCACEPGQAMDRDGICENKCEVAKQKEECDARKATCDMDGFEAVCKCPPLVTLGSDGRCTEFAKVSYSGELSLALDRYSLKTMLSSAKAQFNDDSINYDDIRKDIRASMHVLYGENYKFSDILNCRIVDKALKCLVEIQFKSNPENQVKLITDTSSCLPSDENTSFIPPSLLLDKKNLKPDAFAETDPCMDDIKEFNCGPETECKKVTDKGFNYECTCAPGFESFSTYQPLSDKNTVIHQCQDINECLQQKACPNRTRCLNTYGSYDCVCHKGLRPPTEKSDPKISNCVEICDPKLCKYGKCEVFGDNYRCHCDDGYTGFDCDKKIVHFAGKKEMKVAVIALSVFVIPLILIIGFLINKYRKRASQKNPFHIFIEHVLKSVYKDWIYGYLSSLNKNEKHSYKSSYFDDMSSTINLQPMRKCSEPDDLS</sequence>
<evidence type="ECO:0000256" key="7">
    <source>
        <dbReference type="ARBA" id="ARBA00023180"/>
    </source>
</evidence>
<keyword evidence="3 8" id="KW-0245">EGF-like domain</keyword>
<feature type="disulfide bond" evidence="8">
    <location>
        <begin position="626"/>
        <end position="635"/>
    </location>
</feature>
<dbReference type="PANTHER" id="PTHR24040:SF13">
    <property type="entry name" value="FIBROPELLIN-1"/>
    <property type="match status" value="1"/>
</dbReference>
<comment type="caution">
    <text evidence="11">The sequence shown here is derived from an EMBL/GenBank/DDBJ whole genome shotgun (WGS) entry which is preliminary data.</text>
</comment>
<evidence type="ECO:0000256" key="1">
    <source>
        <dbReference type="ARBA" id="ARBA00004613"/>
    </source>
</evidence>
<keyword evidence="12" id="KW-1185">Reference proteome</keyword>
<feature type="domain" description="EGF-like" evidence="10">
    <location>
        <begin position="606"/>
        <end position="636"/>
    </location>
</feature>
<evidence type="ECO:0000256" key="2">
    <source>
        <dbReference type="ARBA" id="ARBA00022525"/>
    </source>
</evidence>
<evidence type="ECO:0000256" key="6">
    <source>
        <dbReference type="ARBA" id="ARBA00023157"/>
    </source>
</evidence>
<evidence type="ECO:0000256" key="3">
    <source>
        <dbReference type="ARBA" id="ARBA00022536"/>
    </source>
</evidence>
<keyword evidence="4" id="KW-0732">Signal</keyword>
<feature type="transmembrane region" description="Helical" evidence="9">
    <location>
        <begin position="650"/>
        <end position="670"/>
    </location>
</feature>
<dbReference type="PROSITE" id="PS00022">
    <property type="entry name" value="EGF_1"/>
    <property type="match status" value="1"/>
</dbReference>
<reference evidence="11 12" key="1">
    <citation type="submission" date="2021-06" db="EMBL/GenBank/DDBJ databases">
        <title>Caerostris extrusa draft genome.</title>
        <authorList>
            <person name="Kono N."/>
            <person name="Arakawa K."/>
        </authorList>
    </citation>
    <scope>NUCLEOTIDE SEQUENCE [LARGE SCALE GENOMIC DNA]</scope>
</reference>
<dbReference type="InterPro" id="IPR018097">
    <property type="entry name" value="EGF_Ca-bd_CS"/>
</dbReference>
<keyword evidence="2" id="KW-0964">Secreted</keyword>
<evidence type="ECO:0000313" key="11">
    <source>
        <dbReference type="EMBL" id="GIY23958.1"/>
    </source>
</evidence>
<keyword evidence="9" id="KW-0812">Transmembrane</keyword>
<dbReference type="InterPro" id="IPR000742">
    <property type="entry name" value="EGF"/>
</dbReference>
<evidence type="ECO:0000259" key="10">
    <source>
        <dbReference type="PROSITE" id="PS50026"/>
    </source>
</evidence>
<dbReference type="SMART" id="SM00179">
    <property type="entry name" value="EGF_CA"/>
    <property type="match status" value="1"/>
</dbReference>
<dbReference type="GO" id="GO:0005509">
    <property type="term" value="F:calcium ion binding"/>
    <property type="evidence" value="ECO:0007669"/>
    <property type="project" value="InterPro"/>
</dbReference>
<dbReference type="InterPro" id="IPR051145">
    <property type="entry name" value="GAS-SHBG-PROS"/>
</dbReference>
<dbReference type="Gene3D" id="2.10.25.10">
    <property type="entry name" value="Laminin"/>
    <property type="match status" value="2"/>
</dbReference>
<dbReference type="SMART" id="SM00181">
    <property type="entry name" value="EGF"/>
    <property type="match status" value="9"/>
</dbReference>
<keyword evidence="6 8" id="KW-1015">Disulfide bond</keyword>
<dbReference type="PROSITE" id="PS50026">
    <property type="entry name" value="EGF_3"/>
    <property type="match status" value="3"/>
</dbReference>
<evidence type="ECO:0000256" key="4">
    <source>
        <dbReference type="ARBA" id="ARBA00022729"/>
    </source>
</evidence>